<dbReference type="InterPro" id="IPR001160">
    <property type="entry name" value="Peptidase_M20C"/>
</dbReference>
<name>A0A5N7J551_9CLOT</name>
<dbReference type="Proteomes" id="UP000342249">
    <property type="component" value="Unassembled WGS sequence"/>
</dbReference>
<gene>
    <name evidence="19" type="ORF">E4V82_17370</name>
</gene>
<evidence type="ECO:0000313" key="19">
    <source>
        <dbReference type="EMBL" id="MPQ63869.1"/>
    </source>
</evidence>
<evidence type="ECO:0000256" key="7">
    <source>
        <dbReference type="ARBA" id="ARBA00023049"/>
    </source>
</evidence>
<comment type="catalytic activity">
    <reaction evidence="9">
        <text>Hydrolysis of dipeptides, preferentially hydrophobic dipeptides including prolyl amino acids.</text>
        <dbReference type="EC" id="3.4.13.18"/>
    </reaction>
</comment>
<dbReference type="GO" id="GO:0070573">
    <property type="term" value="F:metallodipeptidase activity"/>
    <property type="evidence" value="ECO:0007669"/>
    <property type="project" value="TreeGrafter"/>
</dbReference>
<evidence type="ECO:0000256" key="17">
    <source>
        <dbReference type="ARBA" id="ARBA00078074"/>
    </source>
</evidence>
<dbReference type="PIRSF" id="PIRSF016599">
    <property type="entry name" value="Xaa-His_dipept"/>
    <property type="match status" value="1"/>
</dbReference>
<comment type="cofactor">
    <cofactor evidence="1">
        <name>Co(2+)</name>
        <dbReference type="ChEBI" id="CHEBI:48828"/>
    </cofactor>
</comment>
<reference evidence="19" key="1">
    <citation type="journal article" date="2019" name="Lett. Appl. Microbiol.">
        <title>A case of 'blown pack' spoilage of vacuum-packaged pork likely associated with Clostridium estertheticum in Canada.</title>
        <authorList>
            <person name="Zhang P."/>
            <person name="Ward P."/>
            <person name="McMullen L.M."/>
            <person name="Yang X."/>
        </authorList>
    </citation>
    <scope>NUCLEOTIDE SEQUENCE [LARGE SCALE GENOMIC DNA]</scope>
    <source>
        <strain evidence="19">MA19</strain>
    </source>
</reference>
<feature type="domain" description="Peptidase M20 dimerisation" evidence="18">
    <location>
        <begin position="209"/>
        <end position="292"/>
    </location>
</feature>
<keyword evidence="3" id="KW-0645">Protease</keyword>
<organism evidence="19 20">
    <name type="scientific">Clostridium estertheticum</name>
    <dbReference type="NCBI Taxonomy" id="238834"/>
    <lineage>
        <taxon>Bacteria</taxon>
        <taxon>Bacillati</taxon>
        <taxon>Bacillota</taxon>
        <taxon>Clostridia</taxon>
        <taxon>Eubacteriales</taxon>
        <taxon>Clostridiaceae</taxon>
        <taxon>Clostridium</taxon>
    </lineage>
</organism>
<proteinExistence type="inferred from homology"/>
<keyword evidence="6" id="KW-0862">Zinc</keyword>
<dbReference type="PANTHER" id="PTHR43501:SF1">
    <property type="entry name" value="CYTOSOL NON-SPECIFIC DIPEPTIDASE"/>
    <property type="match status" value="1"/>
</dbReference>
<comment type="similarity">
    <text evidence="12">Belongs to the peptidase M20C family.</text>
</comment>
<evidence type="ECO:0000256" key="4">
    <source>
        <dbReference type="ARBA" id="ARBA00022723"/>
    </source>
</evidence>
<dbReference type="Gene3D" id="3.40.630.10">
    <property type="entry name" value="Zn peptidases"/>
    <property type="match status" value="2"/>
</dbReference>
<dbReference type="GO" id="GO:0046872">
    <property type="term" value="F:metal ion binding"/>
    <property type="evidence" value="ECO:0007669"/>
    <property type="project" value="UniProtKB-KW"/>
</dbReference>
<dbReference type="EC" id="3.4.13.18" evidence="10"/>
<dbReference type="FunFam" id="3.40.630.10:FF:000072">
    <property type="entry name" value="Aminoacyl-histidine dipeptidase"/>
    <property type="match status" value="1"/>
</dbReference>
<evidence type="ECO:0000259" key="18">
    <source>
        <dbReference type="Pfam" id="PF07687"/>
    </source>
</evidence>
<evidence type="ECO:0000256" key="5">
    <source>
        <dbReference type="ARBA" id="ARBA00022801"/>
    </source>
</evidence>
<dbReference type="GO" id="GO:0005829">
    <property type="term" value="C:cytosol"/>
    <property type="evidence" value="ECO:0007669"/>
    <property type="project" value="TreeGrafter"/>
</dbReference>
<evidence type="ECO:0000256" key="13">
    <source>
        <dbReference type="ARBA" id="ARBA00071271"/>
    </source>
</evidence>
<keyword evidence="5" id="KW-0378">Hydrolase</keyword>
<evidence type="ECO:0000256" key="11">
    <source>
        <dbReference type="ARBA" id="ARBA00044252"/>
    </source>
</evidence>
<dbReference type="AlphaFoldDB" id="A0A5N7J551"/>
<dbReference type="Pfam" id="PF07687">
    <property type="entry name" value="M20_dimer"/>
    <property type="match status" value="1"/>
</dbReference>
<keyword evidence="7" id="KW-0482">Metalloprotease</keyword>
<evidence type="ECO:0000256" key="1">
    <source>
        <dbReference type="ARBA" id="ARBA00001941"/>
    </source>
</evidence>
<keyword evidence="8" id="KW-0170">Cobalt</keyword>
<evidence type="ECO:0000256" key="3">
    <source>
        <dbReference type="ARBA" id="ARBA00022670"/>
    </source>
</evidence>
<evidence type="ECO:0000256" key="2">
    <source>
        <dbReference type="ARBA" id="ARBA00001947"/>
    </source>
</evidence>
<dbReference type="EMBL" id="SPSF01000042">
    <property type="protein sequence ID" value="MPQ63869.1"/>
    <property type="molecule type" value="Genomic_DNA"/>
</dbReference>
<sequence length="486" mass="53802">MLEKLKNLNSFKAFKYFKEMNQVPRGSGNEKGVSDFLVNFAKEHNLKVTQDASLNIIIKKPGTTGYENAPKIIIQGHMDMVCEKELHSKHDFLKDPIEFIVEGDNLHANGTTLGADDGIAVAMSLAVLDSTDIPHPPIELLVTTGEEVGMVGAEALDPNDLEGRILINIDSEEEGKLLVSCAGGVREKIKLPIVWEKSDKNFVNCLIKLRDLKGGHSGMEIDKERGNANKIMGRFLVDLKSAIDFKISSISGGAKNNAIPRSADAVILFREDDQVIVNQKLALWNSIFKNELNTIDPDVNLSIEILDDNSRKIFSEETATKALQVLFLIPSGVKSMSQDIKGLVQSSTNIGVLTTQDDYLVFDSAIRSSVASLKKLICDETIVLAEMVGATIEFESDYPEWQYDANSKIKTVFENVYNDLFGKKPEIAAIHAGLECGLFSKKFEGNIDQISFGPNMYDVHTSKEHLSISSTDRMWNYLLAVLKEIK</sequence>
<dbReference type="InterPro" id="IPR011650">
    <property type="entry name" value="Peptidase_M20_dimer"/>
</dbReference>
<dbReference type="GO" id="GO:0006508">
    <property type="term" value="P:proteolysis"/>
    <property type="evidence" value="ECO:0007669"/>
    <property type="project" value="UniProtKB-KW"/>
</dbReference>
<evidence type="ECO:0000256" key="16">
    <source>
        <dbReference type="ARBA" id="ARBA00077688"/>
    </source>
</evidence>
<dbReference type="PANTHER" id="PTHR43501">
    <property type="entry name" value="CYTOSOL NON-SPECIFIC DIPEPTIDASE"/>
    <property type="match status" value="1"/>
</dbReference>
<keyword evidence="4" id="KW-0479">Metal-binding</keyword>
<evidence type="ECO:0000313" key="20">
    <source>
        <dbReference type="Proteomes" id="UP000342249"/>
    </source>
</evidence>
<dbReference type="Pfam" id="PF01546">
    <property type="entry name" value="Peptidase_M20"/>
    <property type="match status" value="1"/>
</dbReference>
<dbReference type="SUPFAM" id="SSF53187">
    <property type="entry name" value="Zn-dependent exopeptidases"/>
    <property type="match status" value="1"/>
</dbReference>
<evidence type="ECO:0000256" key="9">
    <source>
        <dbReference type="ARBA" id="ARBA00036421"/>
    </source>
</evidence>
<protein>
    <recommendedName>
        <fullName evidence="13">Cytosol non-specific dipeptidase</fullName>
        <ecNumber evidence="10">3.4.13.18</ecNumber>
    </recommendedName>
    <alternativeName>
        <fullName evidence="16">Aminoacyl-histidine dipeptidase</fullName>
    </alternativeName>
    <alternativeName>
        <fullName evidence="15">Beta-alanyl-histidine dipeptidase</fullName>
    </alternativeName>
    <alternativeName>
        <fullName evidence="14">Carnosinase</fullName>
    </alternativeName>
    <alternativeName>
        <fullName evidence="11">Peptidase D</fullName>
    </alternativeName>
    <alternativeName>
        <fullName evidence="17">Xaa-His dipeptidase</fullName>
    </alternativeName>
</protein>
<dbReference type="CDD" id="cd03890">
    <property type="entry name" value="M20_pepD"/>
    <property type="match status" value="1"/>
</dbReference>
<evidence type="ECO:0000256" key="10">
    <source>
        <dbReference type="ARBA" id="ARBA00038976"/>
    </source>
</evidence>
<evidence type="ECO:0000256" key="6">
    <source>
        <dbReference type="ARBA" id="ARBA00022833"/>
    </source>
</evidence>
<dbReference type="RefSeq" id="WP_152753268.1">
    <property type="nucleotide sequence ID" value="NZ_SPSE01000043.1"/>
</dbReference>
<dbReference type="PRINTS" id="PR00934">
    <property type="entry name" value="XHISDIPTASE"/>
</dbReference>
<dbReference type="NCBIfam" id="TIGR01893">
    <property type="entry name" value="aa-his-dipept"/>
    <property type="match status" value="1"/>
</dbReference>
<dbReference type="InterPro" id="IPR002933">
    <property type="entry name" value="Peptidase_M20"/>
</dbReference>
<evidence type="ECO:0000256" key="8">
    <source>
        <dbReference type="ARBA" id="ARBA00023285"/>
    </source>
</evidence>
<dbReference type="FunFam" id="3.40.630.10:FF:000015">
    <property type="entry name" value="Aminoacyl-histidine dipeptidase PepD"/>
    <property type="match status" value="1"/>
</dbReference>
<evidence type="ECO:0000256" key="15">
    <source>
        <dbReference type="ARBA" id="ARBA00076004"/>
    </source>
</evidence>
<accession>A0A5N7J551</accession>
<comment type="caution">
    <text evidence="19">The sequence shown here is derived from an EMBL/GenBank/DDBJ whole genome shotgun (WGS) entry which is preliminary data.</text>
</comment>
<evidence type="ECO:0000256" key="12">
    <source>
        <dbReference type="ARBA" id="ARBA00061423"/>
    </source>
</evidence>
<comment type="cofactor">
    <cofactor evidence="2">
        <name>Zn(2+)</name>
        <dbReference type="ChEBI" id="CHEBI:29105"/>
    </cofactor>
</comment>
<evidence type="ECO:0000256" key="14">
    <source>
        <dbReference type="ARBA" id="ARBA00075285"/>
    </source>
</evidence>